<proteinExistence type="predicted"/>
<evidence type="ECO:0000313" key="2">
    <source>
        <dbReference type="EMBL" id="OLY43191.1"/>
    </source>
</evidence>
<feature type="transmembrane region" description="Helical" evidence="1">
    <location>
        <begin position="33"/>
        <end position="51"/>
    </location>
</feature>
<dbReference type="AlphaFoldDB" id="A0A1R0F8B5"/>
<keyword evidence="1" id="KW-0812">Transmembrane</keyword>
<dbReference type="InterPro" id="IPR006696">
    <property type="entry name" value="DUF423"/>
</dbReference>
<keyword evidence="1" id="KW-0472">Membrane</keyword>
<sequence length="121" mass="12778">MSDLNKRILCGFSGLYGAGGIAAYAAASHIGGYYEAVAPVLLGNAAALLALSVATKTNIVMRLSGFFIIIGVALFASDIMCREFAETRLFPYAAPLGGTINILGWLLLIIASFLPFEKEDD</sequence>
<name>A0A1R0F8B5_9HYPH</name>
<dbReference type="OrthoDB" id="7173378at2"/>
<accession>A0A1R0F8B5</accession>
<evidence type="ECO:0000256" key="1">
    <source>
        <dbReference type="SAM" id="Phobius"/>
    </source>
</evidence>
<feature type="transmembrane region" description="Helical" evidence="1">
    <location>
        <begin position="63"/>
        <end position="80"/>
    </location>
</feature>
<organism evidence="2 3">
    <name type="scientific">Bartonella apis</name>
    <dbReference type="NCBI Taxonomy" id="1686310"/>
    <lineage>
        <taxon>Bacteria</taxon>
        <taxon>Pseudomonadati</taxon>
        <taxon>Pseudomonadota</taxon>
        <taxon>Alphaproteobacteria</taxon>
        <taxon>Hyphomicrobiales</taxon>
        <taxon>Bartonellaceae</taxon>
        <taxon>Bartonella</taxon>
    </lineage>
</organism>
<comment type="caution">
    <text evidence="2">The sequence shown here is derived from an EMBL/GenBank/DDBJ whole genome shotgun (WGS) entry which is preliminary data.</text>
</comment>
<dbReference type="Pfam" id="PF04241">
    <property type="entry name" value="DUF423"/>
    <property type="match status" value="1"/>
</dbReference>
<dbReference type="RefSeq" id="WP_075870408.1">
    <property type="nucleotide sequence ID" value="NZ_LXYT01000002.1"/>
</dbReference>
<keyword evidence="3" id="KW-1185">Reference proteome</keyword>
<dbReference type="Proteomes" id="UP000187344">
    <property type="component" value="Unassembled WGS sequence"/>
</dbReference>
<dbReference type="EMBL" id="LXYT01000002">
    <property type="protein sequence ID" value="OLY43191.1"/>
    <property type="molecule type" value="Genomic_DNA"/>
</dbReference>
<feature type="transmembrane region" description="Helical" evidence="1">
    <location>
        <begin position="92"/>
        <end position="116"/>
    </location>
</feature>
<keyword evidence="1" id="KW-1133">Transmembrane helix</keyword>
<reference evidence="2 3" key="1">
    <citation type="submission" date="2016-12" db="EMBL/GenBank/DDBJ databases">
        <title>Comparative genomics of Bartonella apis.</title>
        <authorList>
            <person name="Engel P."/>
        </authorList>
    </citation>
    <scope>NUCLEOTIDE SEQUENCE [LARGE SCALE GENOMIC DNA]</scope>
    <source>
        <strain evidence="2 3">PEB0149</strain>
    </source>
</reference>
<gene>
    <name evidence="2" type="ORF">PEB0149_006140</name>
</gene>
<feature type="transmembrane region" description="Helical" evidence="1">
    <location>
        <begin position="7"/>
        <end position="27"/>
    </location>
</feature>
<evidence type="ECO:0000313" key="3">
    <source>
        <dbReference type="Proteomes" id="UP000187344"/>
    </source>
</evidence>
<protein>
    <submittedName>
        <fullName evidence="2">Uncharacterized membrane protein YgdD, TMEM256/DUF423 family</fullName>
    </submittedName>
</protein>